<evidence type="ECO:0000313" key="1">
    <source>
        <dbReference type="EMBL" id="ABZ97219.1"/>
    </source>
</evidence>
<gene>
    <name evidence="1" type="ordered locus">LEPBI_I1099</name>
</gene>
<dbReference type="OrthoDB" id="328192at2"/>
<evidence type="ECO:0000313" key="2">
    <source>
        <dbReference type="Proteomes" id="UP000001847"/>
    </source>
</evidence>
<reference evidence="1 2" key="1">
    <citation type="journal article" date="2008" name="PLoS ONE">
        <title>Genome sequence of the saprophyte Leptospira biflexa provides insights into the evolution of Leptospira and the pathogenesis of leptospirosis.</title>
        <authorList>
            <person name="Picardeau M."/>
            <person name="Bulach D.M."/>
            <person name="Bouchier C."/>
            <person name="Zuerner R.L."/>
            <person name="Zidane N."/>
            <person name="Wilson P.J."/>
            <person name="Creno S."/>
            <person name="Kuczek E.S."/>
            <person name="Bommezzadri S."/>
            <person name="Davis J.C."/>
            <person name="McGrath A."/>
            <person name="Johnson M.J."/>
            <person name="Boursaux-Eude C."/>
            <person name="Seemann T."/>
            <person name="Rouy Z."/>
            <person name="Coppel R.L."/>
            <person name="Rood J.I."/>
            <person name="Lajus A."/>
            <person name="Davies J.K."/>
            <person name="Medigue C."/>
            <person name="Adler B."/>
        </authorList>
    </citation>
    <scope>NUCLEOTIDE SEQUENCE [LARGE SCALE GENOMIC DNA]</scope>
    <source>
        <strain evidence="2">Patoc 1 / ATCC 23582 / Paris</strain>
    </source>
</reference>
<dbReference type="KEGG" id="lbi:LEPBI_I1099"/>
<keyword evidence="2" id="KW-1185">Reference proteome</keyword>
<protein>
    <submittedName>
        <fullName evidence="1">Uncharacterized protein</fullName>
    </submittedName>
</protein>
<dbReference type="EMBL" id="CP000786">
    <property type="protein sequence ID" value="ABZ97219.1"/>
    <property type="molecule type" value="Genomic_DNA"/>
</dbReference>
<dbReference type="AlphaFoldDB" id="B0SN32"/>
<dbReference type="HOGENOM" id="CLU_1516096_0_0_12"/>
<dbReference type="BioCyc" id="LBIF456481:LEPBI_RS05390-MONOMER"/>
<name>B0SN32_LEPBP</name>
<organism evidence="1 2">
    <name type="scientific">Leptospira biflexa serovar Patoc (strain Patoc 1 / ATCC 23582 / Paris)</name>
    <dbReference type="NCBI Taxonomy" id="456481"/>
    <lineage>
        <taxon>Bacteria</taxon>
        <taxon>Pseudomonadati</taxon>
        <taxon>Spirochaetota</taxon>
        <taxon>Spirochaetia</taxon>
        <taxon>Leptospirales</taxon>
        <taxon>Leptospiraceae</taxon>
        <taxon>Leptospira</taxon>
    </lineage>
</organism>
<sequence>MRKIHFLFPLLFVLLVQCSPDEEKGIIPGTNITGDPLTDALLLGVLSVPPCQFLTTQNVNAPVVVGEGGGSVCSTELLNGSLQVSTTGTYQISATAGKQTLSSSRCQSSYFDFHISLKEGSSELHSSVTPGMANVTLTVGTTYTLQASGIVDPNLYDCQGRSVTSTVTPYRINFRKL</sequence>
<dbReference type="Proteomes" id="UP000001847">
    <property type="component" value="Chromosome I"/>
</dbReference>
<dbReference type="STRING" id="456481.LEPBI_I1099"/>
<accession>B0SN32</accession>
<dbReference type="RefSeq" id="WP_012388101.1">
    <property type="nucleotide sequence ID" value="NC_010602.1"/>
</dbReference>
<proteinExistence type="predicted"/>